<reference evidence="3 4" key="1">
    <citation type="submission" date="2019-09" db="EMBL/GenBank/DDBJ databases">
        <title>Draft genome sequence of Ginsengibacter sp. BR5-29.</title>
        <authorList>
            <person name="Im W.-T."/>
        </authorList>
    </citation>
    <scope>NUCLEOTIDE SEQUENCE [LARGE SCALE GENOMIC DNA]</scope>
    <source>
        <strain evidence="3 4">BR5-29</strain>
    </source>
</reference>
<dbReference type="Proteomes" id="UP000326903">
    <property type="component" value="Unassembled WGS sequence"/>
</dbReference>
<keyword evidence="1" id="KW-0732">Signal</keyword>
<protein>
    <submittedName>
        <fullName evidence="3">Zinc dependent phospholipase C family protein</fullName>
    </submittedName>
</protein>
<keyword evidence="4" id="KW-1185">Reference proteome</keyword>
<feature type="domain" description="Phospholipase C/D" evidence="2">
    <location>
        <begin position="29"/>
        <end position="206"/>
    </location>
</feature>
<feature type="chain" id="PRO_5023809591" evidence="1">
    <location>
        <begin position="25"/>
        <end position="417"/>
    </location>
</feature>
<dbReference type="Pfam" id="PF00882">
    <property type="entry name" value="Zn_dep_PLPC"/>
    <property type="match status" value="1"/>
</dbReference>
<evidence type="ECO:0000313" key="3">
    <source>
        <dbReference type="EMBL" id="KAA9037181.1"/>
    </source>
</evidence>
<gene>
    <name evidence="3" type="ORF">FW778_17285</name>
</gene>
<comment type="caution">
    <text evidence="3">The sequence shown here is derived from an EMBL/GenBank/DDBJ whole genome shotgun (WGS) entry which is preliminary data.</text>
</comment>
<feature type="signal peptide" evidence="1">
    <location>
        <begin position="1"/>
        <end position="24"/>
    </location>
</feature>
<sequence length="417" mass="47853">MKPFFYSKFLLLVLVLFLPRHSSAFGVLTHEAIIDASWDNSILPLLKEKYSYITLEQQKEAHAYAYGGAVTPDMGYYPFGSKFFTNLVHYVRSGDMVNALLKDARNINEYAFALGFLSHYIADNYGHPFATNVSVPLVYPKLEKKYGRVITYADNRISHMRMEFGFDVLEVAKGNYASQAYHDFIGFKVDTAVLSRAFSEIYGVDINSVFNNHLQLAVETFRWIVSNIFPTITKAAWSAKKNTVKSLNHSVTSKNFTFKMRRKQYNKQFGKGYKRPGIRAKILSFFIRALPKIGPLKALRFKTPTSKAEELFDKSFDTILVHFAYNLKQLPEQHLHEKDFDFDTGKPTADCEYSLADETYCDWLLHLEAAGLPNADIRIRNNIINFFHLDSNINAFDTPSKKCLKFYSACKEIMALH</sequence>
<dbReference type="EMBL" id="VYQF01000006">
    <property type="protein sequence ID" value="KAA9037181.1"/>
    <property type="molecule type" value="Genomic_DNA"/>
</dbReference>
<name>A0A5J5IDT6_9BACT</name>
<evidence type="ECO:0000259" key="2">
    <source>
        <dbReference type="Pfam" id="PF00882"/>
    </source>
</evidence>
<organism evidence="3 4">
    <name type="scientific">Ginsengibacter hankyongi</name>
    <dbReference type="NCBI Taxonomy" id="2607284"/>
    <lineage>
        <taxon>Bacteria</taxon>
        <taxon>Pseudomonadati</taxon>
        <taxon>Bacteroidota</taxon>
        <taxon>Chitinophagia</taxon>
        <taxon>Chitinophagales</taxon>
        <taxon>Chitinophagaceae</taxon>
        <taxon>Ginsengibacter</taxon>
    </lineage>
</organism>
<dbReference type="RefSeq" id="WP_150416109.1">
    <property type="nucleotide sequence ID" value="NZ_VYQF01000006.1"/>
</dbReference>
<evidence type="ECO:0000256" key="1">
    <source>
        <dbReference type="SAM" id="SignalP"/>
    </source>
</evidence>
<accession>A0A5J5IDT6</accession>
<proteinExistence type="predicted"/>
<dbReference type="InterPro" id="IPR029002">
    <property type="entry name" value="PLPC/GPLD1"/>
</dbReference>
<dbReference type="AlphaFoldDB" id="A0A5J5IDT6"/>
<evidence type="ECO:0000313" key="4">
    <source>
        <dbReference type="Proteomes" id="UP000326903"/>
    </source>
</evidence>